<dbReference type="AlphaFoldDB" id="A0A1M7YR56"/>
<proteinExistence type="predicted"/>
<organism evidence="3 4">
    <name type="scientific">Vibrio quintilis</name>
    <dbReference type="NCBI Taxonomy" id="1117707"/>
    <lineage>
        <taxon>Bacteria</taxon>
        <taxon>Pseudomonadati</taxon>
        <taxon>Pseudomonadota</taxon>
        <taxon>Gammaproteobacteria</taxon>
        <taxon>Vibrionales</taxon>
        <taxon>Vibrionaceae</taxon>
        <taxon>Vibrio</taxon>
    </lineage>
</organism>
<feature type="domain" description="Glycosyl transferase family 1" evidence="1">
    <location>
        <begin position="186"/>
        <end position="347"/>
    </location>
</feature>
<dbReference type="SUPFAM" id="SSF53756">
    <property type="entry name" value="UDP-Glycosyltransferase/glycogen phosphorylase"/>
    <property type="match status" value="1"/>
</dbReference>
<dbReference type="GO" id="GO:0016757">
    <property type="term" value="F:glycosyltransferase activity"/>
    <property type="evidence" value="ECO:0007669"/>
    <property type="project" value="UniProtKB-KW"/>
</dbReference>
<keyword evidence="4" id="KW-1185">Reference proteome</keyword>
<dbReference type="Gene3D" id="3.40.50.2000">
    <property type="entry name" value="Glycogen Phosphorylase B"/>
    <property type="match status" value="2"/>
</dbReference>
<feature type="domain" description="Glycosyltransferase subfamily 4-like N-terminal" evidence="2">
    <location>
        <begin position="18"/>
        <end position="176"/>
    </location>
</feature>
<accession>A0A1M7YR56</accession>
<dbReference type="InterPro" id="IPR028098">
    <property type="entry name" value="Glyco_trans_4-like_N"/>
</dbReference>
<reference evidence="4" key="1">
    <citation type="submission" date="2016-12" db="EMBL/GenBank/DDBJ databases">
        <authorList>
            <person name="Rodrigo-Torres L."/>
            <person name="Arahal R.D."/>
            <person name="Lucena T."/>
        </authorList>
    </citation>
    <scope>NUCLEOTIDE SEQUENCE [LARGE SCALE GENOMIC DNA]</scope>
</reference>
<dbReference type="STRING" id="1117707.VQ7734_00789"/>
<protein>
    <submittedName>
        <fullName evidence="3">Alpha-monoglucosyldiacylglycerol synthase</fullName>
        <ecNumber evidence="3">2.4.1.-</ecNumber>
    </submittedName>
</protein>
<evidence type="ECO:0000259" key="1">
    <source>
        <dbReference type="Pfam" id="PF00534"/>
    </source>
</evidence>
<evidence type="ECO:0000259" key="2">
    <source>
        <dbReference type="Pfam" id="PF13439"/>
    </source>
</evidence>
<name>A0A1M7YR56_9VIBR</name>
<dbReference type="Pfam" id="PF00534">
    <property type="entry name" value="Glycos_transf_1"/>
    <property type="match status" value="1"/>
</dbReference>
<keyword evidence="3" id="KW-0808">Transferase</keyword>
<evidence type="ECO:0000313" key="3">
    <source>
        <dbReference type="EMBL" id="SHO55070.1"/>
    </source>
</evidence>
<dbReference type="EC" id="2.4.1.-" evidence="3"/>
<dbReference type="RefSeq" id="WP_073579973.1">
    <property type="nucleotide sequence ID" value="NZ_AP024897.1"/>
</dbReference>
<dbReference type="EMBL" id="FRFG01000011">
    <property type="protein sequence ID" value="SHO55070.1"/>
    <property type="molecule type" value="Genomic_DNA"/>
</dbReference>
<dbReference type="InterPro" id="IPR050194">
    <property type="entry name" value="Glycosyltransferase_grp1"/>
</dbReference>
<dbReference type="Pfam" id="PF13439">
    <property type="entry name" value="Glyco_transf_4"/>
    <property type="match status" value="1"/>
</dbReference>
<keyword evidence="3" id="KW-0328">Glycosyltransferase</keyword>
<evidence type="ECO:0000313" key="4">
    <source>
        <dbReference type="Proteomes" id="UP000184600"/>
    </source>
</evidence>
<dbReference type="PANTHER" id="PTHR45947">
    <property type="entry name" value="SULFOQUINOVOSYL TRANSFERASE SQD2"/>
    <property type="match status" value="1"/>
</dbReference>
<dbReference type="PANTHER" id="PTHR45947:SF3">
    <property type="entry name" value="SULFOQUINOVOSYL TRANSFERASE SQD2"/>
    <property type="match status" value="1"/>
</dbReference>
<dbReference type="Proteomes" id="UP000184600">
    <property type="component" value="Unassembled WGS sequence"/>
</dbReference>
<dbReference type="OrthoDB" id="9768937at2"/>
<sequence>MKKKHHILFVHYGDNWIRGSERCLLEHLNHLDKNSFRPFIWTNSEALHTEVKRMGFNSELSEFPLLFGWRKPRVNLLAWFRLIKQGIRMIKSKGINLIHLNSAAPCQWMNFSARIMNIPLLTQIHTDYPARDRLTLGLHFSPGIIAVSDAVTRSLIRDGYPQSRLSVIHNGIDTERLAGYEAVDIHQYLDLPEDTYIFLTVGSLIKRKGIDRILSALRHIALEYPQTHLVVIGDGPMRKKLELITDELHLTEQVHFVGEKDNAMGWMRGADAFISGARNEPFGLVITEAALAELPIIAPETGGIPEIISHKKHGLLYKNTGVKPMVDMMRLILKKPEAARRLAQNANAHIRKNYTIEHNTQAIESHYRKAISARLIPSLSWFAACRPIKTYVSKRLFQGG</sequence>
<dbReference type="InterPro" id="IPR001296">
    <property type="entry name" value="Glyco_trans_1"/>
</dbReference>
<dbReference type="CDD" id="cd03811">
    <property type="entry name" value="GT4_GT28_WabH-like"/>
    <property type="match status" value="1"/>
</dbReference>
<gene>
    <name evidence="3" type="primary">mgs</name>
    <name evidence="3" type="ORF">VQ7734_00789</name>
</gene>